<reference evidence="2 3" key="1">
    <citation type="submission" date="2019-01" db="EMBL/GenBank/DDBJ databases">
        <title>Nocardioides guangzhouensis sp. nov., an actinobacterium isolated from soil.</title>
        <authorList>
            <person name="Fu Y."/>
            <person name="Cai Y."/>
            <person name="Lin Z."/>
            <person name="Chen P."/>
        </authorList>
    </citation>
    <scope>NUCLEOTIDE SEQUENCE [LARGE SCALE GENOMIC DNA]</scope>
    <source>
        <strain evidence="2 3">130</strain>
    </source>
</reference>
<gene>
    <name evidence="2" type="ORF">EKO23_18125</name>
</gene>
<dbReference type="Proteomes" id="UP000295198">
    <property type="component" value="Unassembled WGS sequence"/>
</dbReference>
<organism evidence="2 3">
    <name type="scientific">Nocardioides guangzhouensis</name>
    <dbReference type="NCBI Taxonomy" id="2497878"/>
    <lineage>
        <taxon>Bacteria</taxon>
        <taxon>Bacillati</taxon>
        <taxon>Actinomycetota</taxon>
        <taxon>Actinomycetes</taxon>
        <taxon>Propionibacteriales</taxon>
        <taxon>Nocardioidaceae</taxon>
        <taxon>Nocardioides</taxon>
    </lineage>
</organism>
<sequence>RQRASRNQGPGPWSPLLREPRPARTARPARCTGPSARRRRRPGPPARPAGRRPPRPRPGP</sequence>
<feature type="compositionally biased region" description="Low complexity" evidence="1">
    <location>
        <begin position="23"/>
        <end position="35"/>
    </location>
</feature>
<dbReference type="EMBL" id="SDKM01000029">
    <property type="protein sequence ID" value="RYP83815.1"/>
    <property type="molecule type" value="Genomic_DNA"/>
</dbReference>
<name>A0A4Q4Z8P5_9ACTN</name>
<comment type="caution">
    <text evidence="2">The sequence shown here is derived from an EMBL/GenBank/DDBJ whole genome shotgun (WGS) entry which is preliminary data.</text>
</comment>
<accession>A0A4Q4Z8P5</accession>
<evidence type="ECO:0000256" key="1">
    <source>
        <dbReference type="SAM" id="MobiDB-lite"/>
    </source>
</evidence>
<dbReference type="AlphaFoldDB" id="A0A4Q4Z8P5"/>
<protein>
    <submittedName>
        <fullName evidence="2">Uncharacterized protein</fullName>
    </submittedName>
</protein>
<evidence type="ECO:0000313" key="3">
    <source>
        <dbReference type="Proteomes" id="UP000295198"/>
    </source>
</evidence>
<feature type="compositionally biased region" description="Basic residues" evidence="1">
    <location>
        <begin position="49"/>
        <end position="60"/>
    </location>
</feature>
<proteinExistence type="predicted"/>
<keyword evidence="3" id="KW-1185">Reference proteome</keyword>
<evidence type="ECO:0000313" key="2">
    <source>
        <dbReference type="EMBL" id="RYP83815.1"/>
    </source>
</evidence>
<feature type="region of interest" description="Disordered" evidence="1">
    <location>
        <begin position="1"/>
        <end position="60"/>
    </location>
</feature>
<feature type="non-terminal residue" evidence="2">
    <location>
        <position position="1"/>
    </location>
</feature>